<proteinExistence type="predicted"/>
<dbReference type="EMBL" id="JPME01000003">
    <property type="protein sequence ID" value="KEZ91524.1"/>
    <property type="molecule type" value="Genomic_DNA"/>
</dbReference>
<keyword evidence="2" id="KW-1185">Reference proteome</keyword>
<organism evidence="1 2">
    <name type="scientific">Lacrimispora celerecrescens</name>
    <dbReference type="NCBI Taxonomy" id="29354"/>
    <lineage>
        <taxon>Bacteria</taxon>
        <taxon>Bacillati</taxon>
        <taxon>Bacillota</taxon>
        <taxon>Clostridia</taxon>
        <taxon>Lachnospirales</taxon>
        <taxon>Lachnospiraceae</taxon>
        <taxon>Lacrimispora</taxon>
    </lineage>
</organism>
<protein>
    <recommendedName>
        <fullName evidence="3">DUF4489 domain-containing protein</fullName>
    </recommendedName>
</protein>
<dbReference type="InterPro" id="IPR027972">
    <property type="entry name" value="DUF4489"/>
</dbReference>
<evidence type="ECO:0008006" key="3">
    <source>
        <dbReference type="Google" id="ProtNLM"/>
    </source>
</evidence>
<dbReference type="RefSeq" id="WP_038277506.1">
    <property type="nucleotide sequence ID" value="NZ_JPME01000003.1"/>
</dbReference>
<name>A0A084JRE0_9FIRM</name>
<comment type="caution">
    <text evidence="1">The sequence shown here is derived from an EMBL/GenBank/DDBJ whole genome shotgun (WGS) entry which is preliminary data.</text>
</comment>
<reference evidence="1 2" key="1">
    <citation type="submission" date="2014-07" db="EMBL/GenBank/DDBJ databases">
        <title>Draft genome of Clostridium celerecrescens 152B isolated from sediments associated with methane hydrate from Krishna Godavari basin.</title>
        <authorList>
            <person name="Honkalas V.S."/>
            <person name="Dabir A.P."/>
            <person name="Arora P."/>
            <person name="Dhakephalkar P.K."/>
        </authorList>
    </citation>
    <scope>NUCLEOTIDE SEQUENCE [LARGE SCALE GENOMIC DNA]</scope>
    <source>
        <strain evidence="1 2">152B</strain>
    </source>
</reference>
<dbReference type="OrthoDB" id="2052577at2"/>
<dbReference type="Pfam" id="PF14879">
    <property type="entry name" value="DUF4489"/>
    <property type="match status" value="1"/>
</dbReference>
<dbReference type="Proteomes" id="UP000028525">
    <property type="component" value="Unassembled WGS sequence"/>
</dbReference>
<evidence type="ECO:0000313" key="2">
    <source>
        <dbReference type="Proteomes" id="UP000028525"/>
    </source>
</evidence>
<sequence>MNANEYSDGFENRETWYDCDQKCSERKCVCKFERIQKTLKPNRACLKCGTSTGIVTIPVETLAGVTFTLATVNVDTKRMNHPCIQLEFASNIIATASTQILNFQIFKQCGNLMAPIPVGPIWTFTPPVEFLEGGVFTNIFSFSVCDCDTACDECCNYRVVVTQVGVDTLGMTTINNSSLAAFIVDRACKC</sequence>
<gene>
    <name evidence="1" type="ORF">IO98_02260</name>
</gene>
<accession>A0A084JRE0</accession>
<dbReference type="AlphaFoldDB" id="A0A084JRE0"/>
<evidence type="ECO:0000313" key="1">
    <source>
        <dbReference type="EMBL" id="KEZ91524.1"/>
    </source>
</evidence>